<reference evidence="2" key="1">
    <citation type="thesis" date="2020" institute="Technische Universitat Dresden" country="Dresden, Germany">
        <title>The Agarolytic System of Microbulbifer elongatus PORT2, Isolated from Batu Karas, Pangandaran West Java Indonesia.</title>
        <authorList>
            <person name="Anggraeni S.R."/>
        </authorList>
    </citation>
    <scope>NUCLEOTIDE SEQUENCE</scope>
    <source>
        <strain evidence="2">PORT2</strain>
    </source>
</reference>
<feature type="compositionally biased region" description="Basic residues" evidence="1">
    <location>
        <begin position="272"/>
        <end position="282"/>
    </location>
</feature>
<feature type="region of interest" description="Disordered" evidence="1">
    <location>
        <begin position="261"/>
        <end position="282"/>
    </location>
</feature>
<dbReference type="EMBL" id="JACASI010000018">
    <property type="protein sequence ID" value="MCQ3829227.1"/>
    <property type="molecule type" value="Genomic_DNA"/>
</dbReference>
<organism evidence="2 3">
    <name type="scientific">Microbulbifer elongatus</name>
    <dbReference type="NCBI Taxonomy" id="86173"/>
    <lineage>
        <taxon>Bacteria</taxon>
        <taxon>Pseudomonadati</taxon>
        <taxon>Pseudomonadota</taxon>
        <taxon>Gammaproteobacteria</taxon>
        <taxon>Cellvibrionales</taxon>
        <taxon>Microbulbiferaceae</taxon>
        <taxon>Microbulbifer</taxon>
    </lineage>
</organism>
<dbReference type="RefSeq" id="WP_255874116.1">
    <property type="nucleotide sequence ID" value="NZ_JACASI010000018.1"/>
</dbReference>
<dbReference type="Proteomes" id="UP001205566">
    <property type="component" value="Unassembled WGS sequence"/>
</dbReference>
<gene>
    <name evidence="2" type="ORF">HXX02_07200</name>
</gene>
<feature type="region of interest" description="Disordered" evidence="1">
    <location>
        <begin position="83"/>
        <end position="107"/>
    </location>
</feature>
<protein>
    <submittedName>
        <fullName evidence="2">Uncharacterized protein</fullName>
    </submittedName>
</protein>
<evidence type="ECO:0000313" key="3">
    <source>
        <dbReference type="Proteomes" id="UP001205566"/>
    </source>
</evidence>
<sequence>MRLKTQGREMSVNDFQVVFTGRLRDGYSRRESIAYLASRFGLDFHQIKRLLASGASVVKRYEHAADAECLAGAFAEAGWHVEVRGSDQPDGDSGQNASREKNDSKPASAVIGGEKLAASDGSCALQLPAHWQALPGLNQNAVIEAGNVENNEFCVVLWQPVQQFDSPAAMKDYCSAQLQQCAHQIVGGRVVRTAEALSQGRFDGFVGEISARIDVIPVRYLVACCRGDGRVFTQFFWCEAQAFEEKRSLLLSVLGSFNTARPPAKSAERVGRMSRRKRRMRA</sequence>
<evidence type="ECO:0000313" key="2">
    <source>
        <dbReference type="EMBL" id="MCQ3829227.1"/>
    </source>
</evidence>
<name>A0ABT1NZB5_9GAMM</name>
<comment type="caution">
    <text evidence="2">The sequence shown here is derived from an EMBL/GenBank/DDBJ whole genome shotgun (WGS) entry which is preliminary data.</text>
</comment>
<keyword evidence="3" id="KW-1185">Reference proteome</keyword>
<accession>A0ABT1NZB5</accession>
<dbReference type="Gene3D" id="3.40.1000.10">
    <property type="entry name" value="Mog1/PsbP, alpha/beta/alpha sandwich"/>
    <property type="match status" value="1"/>
</dbReference>
<proteinExistence type="predicted"/>
<evidence type="ECO:0000256" key="1">
    <source>
        <dbReference type="SAM" id="MobiDB-lite"/>
    </source>
</evidence>